<comment type="similarity">
    <text evidence="1">Belongs to the FAD-binding monooxygenase family.</text>
</comment>
<dbReference type="SUPFAM" id="SSF51905">
    <property type="entry name" value="FAD/NAD(P)-binding domain"/>
    <property type="match status" value="2"/>
</dbReference>
<feature type="region of interest" description="Disordered" evidence="5">
    <location>
        <begin position="30"/>
        <end position="60"/>
    </location>
</feature>
<dbReference type="InterPro" id="IPR051209">
    <property type="entry name" value="FAD-bind_Monooxygenase_sf"/>
</dbReference>
<evidence type="ECO:0000313" key="7">
    <source>
        <dbReference type="Proteomes" id="UP001201980"/>
    </source>
</evidence>
<evidence type="ECO:0000256" key="1">
    <source>
        <dbReference type="ARBA" id="ARBA00010139"/>
    </source>
</evidence>
<gene>
    <name evidence="6" type="ORF">MKZ38_002515</name>
</gene>
<dbReference type="Gene3D" id="3.50.50.60">
    <property type="entry name" value="FAD/NAD(P)-binding domain"/>
    <property type="match status" value="2"/>
</dbReference>
<organism evidence="6 7">
    <name type="scientific">Zalerion maritima</name>
    <dbReference type="NCBI Taxonomy" id="339359"/>
    <lineage>
        <taxon>Eukaryota</taxon>
        <taxon>Fungi</taxon>
        <taxon>Dikarya</taxon>
        <taxon>Ascomycota</taxon>
        <taxon>Pezizomycotina</taxon>
        <taxon>Sordariomycetes</taxon>
        <taxon>Lulworthiomycetidae</taxon>
        <taxon>Lulworthiales</taxon>
        <taxon>Lulworthiaceae</taxon>
        <taxon>Zalerion</taxon>
    </lineage>
</organism>
<accession>A0AAD5RQ68</accession>
<dbReference type="GO" id="GO:0004499">
    <property type="term" value="F:N,N-dimethylaniline monooxygenase activity"/>
    <property type="evidence" value="ECO:0007669"/>
    <property type="project" value="InterPro"/>
</dbReference>
<keyword evidence="3" id="KW-0274">FAD</keyword>
<evidence type="ECO:0000256" key="5">
    <source>
        <dbReference type="SAM" id="MobiDB-lite"/>
    </source>
</evidence>
<dbReference type="EMBL" id="JAKWBI020000175">
    <property type="protein sequence ID" value="KAJ2900297.1"/>
    <property type="molecule type" value="Genomic_DNA"/>
</dbReference>
<evidence type="ECO:0000313" key="6">
    <source>
        <dbReference type="EMBL" id="KAJ2900297.1"/>
    </source>
</evidence>
<reference evidence="6" key="1">
    <citation type="submission" date="2022-07" db="EMBL/GenBank/DDBJ databases">
        <title>Draft genome sequence of Zalerion maritima ATCC 34329, a (micro)plastics degrading marine fungus.</title>
        <authorList>
            <person name="Paco A."/>
            <person name="Goncalves M.F.M."/>
            <person name="Rocha-Santos T.A.P."/>
            <person name="Alves A."/>
        </authorList>
    </citation>
    <scope>NUCLEOTIDE SEQUENCE</scope>
    <source>
        <strain evidence="6">ATCC 34329</strain>
    </source>
</reference>
<name>A0AAD5RQ68_9PEZI</name>
<dbReference type="Proteomes" id="UP001201980">
    <property type="component" value="Unassembled WGS sequence"/>
</dbReference>
<evidence type="ECO:0000256" key="2">
    <source>
        <dbReference type="ARBA" id="ARBA00022630"/>
    </source>
</evidence>
<comment type="caution">
    <text evidence="6">The sequence shown here is derived from an EMBL/GenBank/DDBJ whole genome shotgun (WGS) entry which is preliminary data.</text>
</comment>
<dbReference type="GO" id="GO:0050661">
    <property type="term" value="F:NADP binding"/>
    <property type="evidence" value="ECO:0007669"/>
    <property type="project" value="InterPro"/>
</dbReference>
<sequence length="640" mass="71583">MTYEEKPLSPVRPTDLAAVREQLLLQISGKTAAAHGSSPTSPSASASSTATMADSTTTAEGGGYVASNKPLGAAKHIRVITVGAGASGINMVRTLRKKLAAGTYEHVVYEKNREVGGTWLENRYPGCRCDIPSHNYQFSWRKKRDWSSFCAPAEEIEKYLCEICEDEGMRGEIRLEHRVKGMEWEDGKGVWKVRVRKLKTGEEFVDEANFVVDASGILNKWKWPDVPGREDFKGRIFHSADWPQDLEYRGKTVAVIGNGSSGVQIVPAILPDVKKLVHCIRGPTWVVPPRIPMMMMGPAKEVLSQIQLDENENFTPEQIERFKTEHEMYKRFVKATEKEVNSNFPIFVQDSPVQSFAQAKVREFMTAMLGGDPTLCAKLIPSYSLGCRRMTPAPGYLESFRSPKMKLVTDKITKFVPEGFETETGETVEVDVVVCATGFDMSFTPRFPVVLKKDGKKEENLQDRWRKDTPKAYMSVAIDGVPNYFTILGPNAPIAHGSVFTLAEHIAKYIASTVQKCQTQSIKSLSPSAAAVEDYFEHITKFMPRTTWSSGCNSWFKNDTADGPVVATHPGSRIHFFQMLREFRGEDWVYDYEEEARGNRFAWLGNGFASLELEEGKDSTWYLYEDEDEDGDEGAGGRGA</sequence>
<dbReference type="PANTHER" id="PTHR42877:SF12">
    <property type="entry name" value="MONOOXYGENASE"/>
    <property type="match status" value="1"/>
</dbReference>
<feature type="compositionally biased region" description="Low complexity" evidence="5">
    <location>
        <begin position="31"/>
        <end position="59"/>
    </location>
</feature>
<keyword evidence="4" id="KW-0560">Oxidoreductase</keyword>
<proteinExistence type="inferred from homology"/>
<keyword evidence="2" id="KW-0285">Flavoprotein</keyword>
<dbReference type="Pfam" id="PF00743">
    <property type="entry name" value="FMO-like"/>
    <property type="match status" value="1"/>
</dbReference>
<dbReference type="InterPro" id="IPR036188">
    <property type="entry name" value="FAD/NAD-bd_sf"/>
</dbReference>
<evidence type="ECO:0000256" key="3">
    <source>
        <dbReference type="ARBA" id="ARBA00022827"/>
    </source>
</evidence>
<evidence type="ECO:0000256" key="4">
    <source>
        <dbReference type="ARBA" id="ARBA00023002"/>
    </source>
</evidence>
<dbReference type="AlphaFoldDB" id="A0AAD5RQ68"/>
<dbReference type="GO" id="GO:0050660">
    <property type="term" value="F:flavin adenine dinucleotide binding"/>
    <property type="evidence" value="ECO:0007669"/>
    <property type="project" value="InterPro"/>
</dbReference>
<keyword evidence="7" id="KW-1185">Reference proteome</keyword>
<protein>
    <submittedName>
        <fullName evidence="6">Uncharacterized protein</fullName>
    </submittedName>
</protein>
<dbReference type="PANTHER" id="PTHR42877">
    <property type="entry name" value="L-ORNITHINE N(5)-MONOOXYGENASE-RELATED"/>
    <property type="match status" value="1"/>
</dbReference>
<dbReference type="InterPro" id="IPR020946">
    <property type="entry name" value="Flavin_mOase-like"/>
</dbReference>